<gene>
    <name evidence="4" type="ORF">IZO911_LOCUS42859</name>
    <name evidence="5" type="ORF">KXQ929_LOCUS1793</name>
</gene>
<dbReference type="GO" id="GO:0005794">
    <property type="term" value="C:Golgi apparatus"/>
    <property type="evidence" value="ECO:0007669"/>
    <property type="project" value="TreeGrafter"/>
</dbReference>
<dbReference type="PANTHER" id="PTHR31121">
    <property type="entry name" value="ALPHA-1,2 MANNOSYLTRANSFERASE KTR1"/>
    <property type="match status" value="1"/>
</dbReference>
<keyword evidence="3" id="KW-0472">Membrane</keyword>
<dbReference type="Pfam" id="PF01793">
    <property type="entry name" value="Glyco_transf_15"/>
    <property type="match status" value="1"/>
</dbReference>
<evidence type="ECO:0000313" key="4">
    <source>
        <dbReference type="EMBL" id="CAF1459870.1"/>
    </source>
</evidence>
<evidence type="ECO:0000256" key="3">
    <source>
        <dbReference type="SAM" id="Phobius"/>
    </source>
</evidence>
<dbReference type="GO" id="GO:0006487">
    <property type="term" value="P:protein N-linked glycosylation"/>
    <property type="evidence" value="ECO:0007669"/>
    <property type="project" value="TreeGrafter"/>
</dbReference>
<evidence type="ECO:0000256" key="2">
    <source>
        <dbReference type="ARBA" id="ARBA00022679"/>
    </source>
</evidence>
<keyword evidence="2" id="KW-0808">Transferase</keyword>
<proteinExistence type="inferred from homology"/>
<reference evidence="5" key="1">
    <citation type="submission" date="2021-02" db="EMBL/GenBank/DDBJ databases">
        <authorList>
            <person name="Nowell W R."/>
        </authorList>
    </citation>
    <scope>NUCLEOTIDE SEQUENCE</scope>
</reference>
<feature type="transmembrane region" description="Helical" evidence="3">
    <location>
        <begin position="32"/>
        <end position="56"/>
    </location>
</feature>
<name>A0A818JBB0_9BILA</name>
<dbReference type="Proteomes" id="UP000663860">
    <property type="component" value="Unassembled WGS sequence"/>
</dbReference>
<dbReference type="InterPro" id="IPR002685">
    <property type="entry name" value="Glyco_trans_15"/>
</dbReference>
<dbReference type="GO" id="GO:0000032">
    <property type="term" value="P:cell wall mannoprotein biosynthetic process"/>
    <property type="evidence" value="ECO:0007669"/>
    <property type="project" value="TreeGrafter"/>
</dbReference>
<comment type="similarity">
    <text evidence="1">Belongs to the glycosyltransferase 15 family.</text>
</comment>
<evidence type="ECO:0000313" key="5">
    <source>
        <dbReference type="EMBL" id="CAF3533367.1"/>
    </source>
</evidence>
<sequence>MESSTDNLVNFYFIQIQLDKLRRPLLIFSKSLLLIIVMAITIYIAYITTITVRYSYKPQQKYNGPRGVIVTLLRSTNRSILLTINMIHSVMKFHSINSNSSYPFLIFHDQNFTSHMRQHLLSCVLKHSKTVTILFALIHFPTSILPYNMSNAKQGLGYRFMCRFWTYDVFYHPAVKDGQYDYLMRMDADSYFSDDVKHDLFLYMTRRNLDYMYRSYYTEPSISMKPLLQHFFENKPFITNCIYNNFFIMRLKWYYESEPVQTFVGELIRDHLILREYIGDGCTHAVMLKIDKQVKVELFKDIPYGHNYHVMPQGMGMMFRVSKTFQAELQKSCHQLTVLRGPKGELTQINIP</sequence>
<evidence type="ECO:0000313" key="6">
    <source>
        <dbReference type="Proteomes" id="UP000663868"/>
    </source>
</evidence>
<dbReference type="AlphaFoldDB" id="A0A818JBB0"/>
<dbReference type="GO" id="GO:0016020">
    <property type="term" value="C:membrane"/>
    <property type="evidence" value="ECO:0007669"/>
    <property type="project" value="InterPro"/>
</dbReference>
<dbReference type="Gene3D" id="3.90.550.10">
    <property type="entry name" value="Spore Coat Polysaccharide Biosynthesis Protein SpsA, Chain A"/>
    <property type="match status" value="1"/>
</dbReference>
<evidence type="ECO:0000256" key="1">
    <source>
        <dbReference type="ARBA" id="ARBA00007677"/>
    </source>
</evidence>
<organism evidence="5 6">
    <name type="scientific">Adineta steineri</name>
    <dbReference type="NCBI Taxonomy" id="433720"/>
    <lineage>
        <taxon>Eukaryota</taxon>
        <taxon>Metazoa</taxon>
        <taxon>Spiralia</taxon>
        <taxon>Gnathifera</taxon>
        <taxon>Rotifera</taxon>
        <taxon>Eurotatoria</taxon>
        <taxon>Bdelloidea</taxon>
        <taxon>Adinetida</taxon>
        <taxon>Adinetidae</taxon>
        <taxon>Adineta</taxon>
    </lineage>
</organism>
<accession>A0A818JBB0</accession>
<dbReference type="EMBL" id="CAJOBB010000051">
    <property type="protein sequence ID" value="CAF3533367.1"/>
    <property type="molecule type" value="Genomic_DNA"/>
</dbReference>
<dbReference type="GO" id="GO:0000026">
    <property type="term" value="F:alpha-1,2-mannosyltransferase activity"/>
    <property type="evidence" value="ECO:0007669"/>
    <property type="project" value="TreeGrafter"/>
</dbReference>
<protein>
    <submittedName>
        <fullName evidence="5">Uncharacterized protein</fullName>
    </submittedName>
</protein>
<keyword evidence="3" id="KW-1133">Transmembrane helix</keyword>
<keyword evidence="3" id="KW-0812">Transmembrane</keyword>
<dbReference type="InterPro" id="IPR029044">
    <property type="entry name" value="Nucleotide-diphossugar_trans"/>
</dbReference>
<dbReference type="EMBL" id="CAJNOE010001950">
    <property type="protein sequence ID" value="CAF1459870.1"/>
    <property type="molecule type" value="Genomic_DNA"/>
</dbReference>
<dbReference type="Proteomes" id="UP000663868">
    <property type="component" value="Unassembled WGS sequence"/>
</dbReference>
<comment type="caution">
    <text evidence="5">The sequence shown here is derived from an EMBL/GenBank/DDBJ whole genome shotgun (WGS) entry which is preliminary data.</text>
</comment>
<dbReference type="SUPFAM" id="SSF53448">
    <property type="entry name" value="Nucleotide-diphospho-sugar transferases"/>
    <property type="match status" value="1"/>
</dbReference>
<dbReference type="PANTHER" id="PTHR31121:SF6">
    <property type="entry name" value="ALPHA-1,2 MANNOSYLTRANSFERASE KTR1"/>
    <property type="match status" value="1"/>
</dbReference>